<accession>A0A0E9RQ37</accession>
<proteinExistence type="predicted"/>
<dbReference type="EMBL" id="GBXM01077645">
    <property type="protein sequence ID" value="JAH30932.1"/>
    <property type="molecule type" value="Transcribed_RNA"/>
</dbReference>
<organism evidence="1">
    <name type="scientific">Anguilla anguilla</name>
    <name type="common">European freshwater eel</name>
    <name type="synonym">Muraena anguilla</name>
    <dbReference type="NCBI Taxonomy" id="7936"/>
    <lineage>
        <taxon>Eukaryota</taxon>
        <taxon>Metazoa</taxon>
        <taxon>Chordata</taxon>
        <taxon>Craniata</taxon>
        <taxon>Vertebrata</taxon>
        <taxon>Euteleostomi</taxon>
        <taxon>Actinopterygii</taxon>
        <taxon>Neopterygii</taxon>
        <taxon>Teleostei</taxon>
        <taxon>Anguilliformes</taxon>
        <taxon>Anguillidae</taxon>
        <taxon>Anguilla</taxon>
    </lineage>
</organism>
<name>A0A0E9RQ37_ANGAN</name>
<sequence length="30" mass="3544">MQVKDSIKQPSLLFSEKHLLWAKVLKYLTV</sequence>
<protein>
    <submittedName>
        <fullName evidence="1">Uncharacterized protein</fullName>
    </submittedName>
</protein>
<reference evidence="1" key="1">
    <citation type="submission" date="2014-11" db="EMBL/GenBank/DDBJ databases">
        <authorList>
            <person name="Amaro Gonzalez C."/>
        </authorList>
    </citation>
    <scope>NUCLEOTIDE SEQUENCE</scope>
</reference>
<evidence type="ECO:0000313" key="1">
    <source>
        <dbReference type="EMBL" id="JAH30932.1"/>
    </source>
</evidence>
<reference evidence="1" key="2">
    <citation type="journal article" date="2015" name="Fish Shellfish Immunol.">
        <title>Early steps in the European eel (Anguilla anguilla)-Vibrio vulnificus interaction in the gills: Role of the RtxA13 toxin.</title>
        <authorList>
            <person name="Callol A."/>
            <person name="Pajuelo D."/>
            <person name="Ebbesson L."/>
            <person name="Teles M."/>
            <person name="MacKenzie S."/>
            <person name="Amaro C."/>
        </authorList>
    </citation>
    <scope>NUCLEOTIDE SEQUENCE</scope>
</reference>
<dbReference type="AlphaFoldDB" id="A0A0E9RQ37"/>